<feature type="binding site" evidence="9">
    <location>
        <position position="104"/>
    </location>
    <ligand>
        <name>FAD</name>
        <dbReference type="ChEBI" id="CHEBI:57692"/>
    </ligand>
</feature>
<feature type="domain" description="FAD-binding FR-type" evidence="10">
    <location>
        <begin position="48"/>
        <end position="153"/>
    </location>
</feature>
<dbReference type="Gene3D" id="3.40.50.80">
    <property type="entry name" value="Nucleotide-binding domain of ferredoxin-NADP reductase (FNR) module"/>
    <property type="match status" value="1"/>
</dbReference>
<dbReference type="InterPro" id="IPR008333">
    <property type="entry name" value="Cbr1-like_FAD-bd_dom"/>
</dbReference>
<keyword evidence="8" id="KW-0472">Membrane</keyword>
<evidence type="ECO:0000313" key="12">
    <source>
        <dbReference type="Proteomes" id="UP000247647"/>
    </source>
</evidence>
<dbReference type="FunFam" id="3.40.50.80:FF:000009">
    <property type="entry name" value="NADH-cytochrome b5 reductase"/>
    <property type="match status" value="1"/>
</dbReference>
<comment type="similarity">
    <text evidence="3">Belongs to the flavoprotein pyridine nucleotide cytochrome reductase family.</text>
</comment>
<comment type="cofactor">
    <cofactor evidence="1 9">
        <name>FAD</name>
        <dbReference type="ChEBI" id="CHEBI:57692"/>
    </cofactor>
</comment>
<feature type="binding site" evidence="9">
    <location>
        <position position="103"/>
    </location>
    <ligand>
        <name>FAD</name>
        <dbReference type="ChEBI" id="CHEBI:57692"/>
    </ligand>
</feature>
<keyword evidence="5 9" id="KW-0274">FAD</keyword>
<name>A0A318YAL7_ASPNB</name>
<keyword evidence="4 9" id="KW-0285">Flavoprotein</keyword>
<accession>A0A318YAL7</accession>
<dbReference type="OrthoDB" id="432685at2759"/>
<dbReference type="PROSITE" id="PS51384">
    <property type="entry name" value="FAD_FR"/>
    <property type="match status" value="1"/>
</dbReference>
<evidence type="ECO:0000259" key="10">
    <source>
        <dbReference type="PROSITE" id="PS51384"/>
    </source>
</evidence>
<dbReference type="InterPro" id="IPR001834">
    <property type="entry name" value="CBR-like"/>
</dbReference>
<reference evidence="11" key="1">
    <citation type="submission" date="2016-12" db="EMBL/GenBank/DDBJ databases">
        <title>The genomes of Aspergillus section Nigri reveals drivers in fungal speciation.</title>
        <authorList>
            <consortium name="DOE Joint Genome Institute"/>
            <person name="Vesth T.C."/>
            <person name="Nybo J."/>
            <person name="Theobald S."/>
            <person name="Brandl J."/>
            <person name="Frisvad J.C."/>
            <person name="Nielsen K.F."/>
            <person name="Lyhne E.K."/>
            <person name="Kogle M.E."/>
            <person name="Kuo A."/>
            <person name="Riley R."/>
            <person name="Clum A."/>
            <person name="Nolan M."/>
            <person name="Lipzen A."/>
            <person name="Salamov A."/>
            <person name="Henrissat B."/>
            <person name="Wiebenga A."/>
            <person name="De Vries R.P."/>
            <person name="Grigoriev I.V."/>
            <person name="Mortensen U.H."/>
            <person name="Andersen M.R."/>
            <person name="Baker S.E."/>
        </authorList>
    </citation>
    <scope>NUCLEOTIDE SEQUENCE [LARGE SCALE GENOMIC DNA]</scope>
    <source>
        <strain evidence="11">CBS 115656</strain>
    </source>
</reference>
<feature type="binding site" evidence="9">
    <location>
        <position position="127"/>
    </location>
    <ligand>
        <name>FAD</name>
        <dbReference type="ChEBI" id="CHEBI:57692"/>
    </ligand>
</feature>
<dbReference type="GO" id="GO:0004128">
    <property type="term" value="F:cytochrome-b5 reductase activity, acting on NAD(P)H"/>
    <property type="evidence" value="ECO:0007669"/>
    <property type="project" value="TreeGrafter"/>
</dbReference>
<keyword evidence="7" id="KW-0520">NAD</keyword>
<evidence type="ECO:0000256" key="2">
    <source>
        <dbReference type="ARBA" id="ARBA00004572"/>
    </source>
</evidence>
<protein>
    <submittedName>
        <fullName evidence="11">NADH-cytochrome B5 reductase</fullName>
    </submittedName>
</protein>
<dbReference type="SUPFAM" id="SSF52343">
    <property type="entry name" value="Ferredoxin reductase-like, C-terminal NADP-linked domain"/>
    <property type="match status" value="1"/>
</dbReference>
<evidence type="ECO:0000256" key="7">
    <source>
        <dbReference type="ARBA" id="ARBA00023027"/>
    </source>
</evidence>
<dbReference type="Pfam" id="PF00970">
    <property type="entry name" value="FAD_binding_6"/>
    <property type="match status" value="1"/>
</dbReference>
<dbReference type="InterPro" id="IPR039261">
    <property type="entry name" value="FNR_nucleotide-bd"/>
</dbReference>
<evidence type="ECO:0000256" key="6">
    <source>
        <dbReference type="ARBA" id="ARBA00023002"/>
    </source>
</evidence>
<dbReference type="InterPro" id="IPR001709">
    <property type="entry name" value="Flavoprot_Pyr_Nucl_cyt_Rdtase"/>
</dbReference>
<dbReference type="Proteomes" id="UP000247647">
    <property type="component" value="Unassembled WGS sequence"/>
</dbReference>
<dbReference type="PANTHER" id="PTHR19370">
    <property type="entry name" value="NADH-CYTOCHROME B5 REDUCTASE"/>
    <property type="match status" value="1"/>
</dbReference>
<dbReference type="Gene3D" id="2.40.30.10">
    <property type="entry name" value="Translation factors"/>
    <property type="match status" value="1"/>
</dbReference>
<keyword evidence="6" id="KW-0560">Oxidoreductase</keyword>
<dbReference type="EMBL" id="KZ821473">
    <property type="protein sequence ID" value="PYH31395.1"/>
    <property type="molecule type" value="Genomic_DNA"/>
</dbReference>
<evidence type="ECO:0000256" key="1">
    <source>
        <dbReference type="ARBA" id="ARBA00001974"/>
    </source>
</evidence>
<evidence type="ECO:0000256" key="8">
    <source>
        <dbReference type="ARBA" id="ARBA00023136"/>
    </source>
</evidence>
<evidence type="ECO:0000256" key="4">
    <source>
        <dbReference type="ARBA" id="ARBA00022630"/>
    </source>
</evidence>
<gene>
    <name evidence="11" type="ORF">BO87DRAFT_408970</name>
</gene>
<dbReference type="SUPFAM" id="SSF63380">
    <property type="entry name" value="Riboflavin synthase domain-like"/>
    <property type="match status" value="1"/>
</dbReference>
<dbReference type="InterPro" id="IPR017927">
    <property type="entry name" value="FAD-bd_FR_type"/>
</dbReference>
<feature type="binding site" evidence="9">
    <location>
        <position position="170"/>
    </location>
    <ligand>
        <name>FAD</name>
        <dbReference type="ChEBI" id="CHEBI:57692"/>
    </ligand>
</feature>
<proteinExistence type="inferred from homology"/>
<evidence type="ECO:0000256" key="9">
    <source>
        <dbReference type="PIRSR" id="PIRSR601834-1"/>
    </source>
</evidence>
<dbReference type="InterPro" id="IPR017938">
    <property type="entry name" value="Riboflavin_synthase-like_b-brl"/>
</dbReference>
<feature type="binding site" evidence="9">
    <location>
        <position position="129"/>
    </location>
    <ligand>
        <name>FAD</name>
        <dbReference type="ChEBI" id="CHEBI:57692"/>
    </ligand>
</feature>
<dbReference type="AlphaFoldDB" id="A0A318YAL7"/>
<keyword evidence="12" id="KW-1185">Reference proteome</keyword>
<dbReference type="GeneID" id="37128664"/>
<comment type="subcellular location">
    <subcellularLocation>
        <location evidence="2">Mitochondrion outer membrane</location>
        <topology evidence="2">Single-pass membrane protein</topology>
    </subcellularLocation>
</comment>
<dbReference type="GO" id="GO:0006696">
    <property type="term" value="P:ergosterol biosynthetic process"/>
    <property type="evidence" value="ECO:0007669"/>
    <property type="project" value="TreeGrafter"/>
</dbReference>
<dbReference type="InterPro" id="IPR001433">
    <property type="entry name" value="OxRdtase_FAD/NAD-bd"/>
</dbReference>
<organism evidence="11 12">
    <name type="scientific">Aspergillus neoniger (strain CBS 115656)</name>
    <dbReference type="NCBI Taxonomy" id="1448310"/>
    <lineage>
        <taxon>Eukaryota</taxon>
        <taxon>Fungi</taxon>
        <taxon>Dikarya</taxon>
        <taxon>Ascomycota</taxon>
        <taxon>Pezizomycotina</taxon>
        <taxon>Eurotiomycetes</taxon>
        <taxon>Eurotiomycetidae</taxon>
        <taxon>Eurotiales</taxon>
        <taxon>Aspergillaceae</taxon>
        <taxon>Aspergillus</taxon>
        <taxon>Aspergillus subgen. Circumdati</taxon>
    </lineage>
</organism>
<sequence length="515" mass="56543">MTIIQRTIPKAIKVAGVAGFAGLGIYCTKQFSTAFAESNEPKPVFSGLGFTTLRLQSTKTVNHNTKRLVFEYPNESARSGLTLTSALLAITHPEGGWLPTIRPYTPISDLDEPGRIELMVKQYPDGKASGYLHSLKPGDSLRFATSLKGYQWKQNEFSHAYLLAGGAGITPIYQLIKGILKNPQDRTKLTLVFGVNSEEDLLLKEELDRYATEFPERFNYIYTVSRPKEENSPYRTGYIDEELLRSTFRESTQHTKVFICGPPAMEDSLVGTRRSPEGILSRLGFSKDQSLVYRYASDLKSQTTVPGTAKMSGQTKSLYPEPNVLTSSLKVGAVTGSAGLIYGGISGVIRSPHPVIHSISCGIHWFACGASFWWLRSNILKLHYEDKATPKQRAYVSALSGGVAGGAVTRLMGGRLVPGLVVFSLLGYVGQSSYNAIDTWQMENANTTSKPFLQRMADSKWIPLKSLSDDDYRGILNEKVLSIEAEIALIDDKIGELEKLKTSGLESGNSDPAAK</sequence>
<dbReference type="CDD" id="cd06183">
    <property type="entry name" value="cyt_b5_reduct_like"/>
    <property type="match status" value="1"/>
</dbReference>
<dbReference type="PRINTS" id="PR00406">
    <property type="entry name" value="CYTB5RDTASE"/>
</dbReference>
<dbReference type="GO" id="GO:0005741">
    <property type="term" value="C:mitochondrial outer membrane"/>
    <property type="evidence" value="ECO:0007669"/>
    <property type="project" value="UniProtKB-SubCell"/>
</dbReference>
<evidence type="ECO:0000256" key="5">
    <source>
        <dbReference type="ARBA" id="ARBA00022827"/>
    </source>
</evidence>
<feature type="binding site" evidence="9">
    <location>
        <position position="121"/>
    </location>
    <ligand>
        <name>FAD</name>
        <dbReference type="ChEBI" id="CHEBI:57692"/>
    </ligand>
</feature>
<evidence type="ECO:0000313" key="11">
    <source>
        <dbReference type="EMBL" id="PYH31395.1"/>
    </source>
</evidence>
<dbReference type="PRINTS" id="PR00371">
    <property type="entry name" value="FPNCR"/>
</dbReference>
<dbReference type="PANTHER" id="PTHR19370:SF101">
    <property type="entry name" value="NADH-CYTOCHROME B5 REDUCTASE"/>
    <property type="match status" value="1"/>
</dbReference>
<evidence type="ECO:0000256" key="3">
    <source>
        <dbReference type="ARBA" id="ARBA00006105"/>
    </source>
</evidence>
<feature type="binding site" evidence="9">
    <location>
        <position position="102"/>
    </location>
    <ligand>
        <name>FAD</name>
        <dbReference type="ChEBI" id="CHEBI:57692"/>
    </ligand>
</feature>
<dbReference type="Pfam" id="PF00175">
    <property type="entry name" value="NAD_binding_1"/>
    <property type="match status" value="1"/>
</dbReference>
<dbReference type="RefSeq" id="XP_025476873.1">
    <property type="nucleotide sequence ID" value="XM_025626208.1"/>
</dbReference>